<dbReference type="Pfam" id="PF00724">
    <property type="entry name" value="Oxidored_FMN"/>
    <property type="match status" value="1"/>
</dbReference>
<dbReference type="PANTHER" id="PTHR22893">
    <property type="entry name" value="NADH OXIDOREDUCTASE-RELATED"/>
    <property type="match status" value="1"/>
</dbReference>
<accession>A0ABR0J6M3</accession>
<dbReference type="InterPro" id="IPR001155">
    <property type="entry name" value="OxRdtase_FMN_N"/>
</dbReference>
<proteinExistence type="predicted"/>
<organism evidence="2 3">
    <name type="scientific">Exophiala sideris</name>
    <dbReference type="NCBI Taxonomy" id="1016849"/>
    <lineage>
        <taxon>Eukaryota</taxon>
        <taxon>Fungi</taxon>
        <taxon>Dikarya</taxon>
        <taxon>Ascomycota</taxon>
        <taxon>Pezizomycotina</taxon>
        <taxon>Eurotiomycetes</taxon>
        <taxon>Chaetothyriomycetidae</taxon>
        <taxon>Chaetothyriales</taxon>
        <taxon>Herpotrichiellaceae</taxon>
        <taxon>Exophiala</taxon>
    </lineage>
</organism>
<dbReference type="PANTHER" id="PTHR22893:SF91">
    <property type="entry name" value="NADPH DEHYDROGENASE 2-RELATED"/>
    <property type="match status" value="1"/>
</dbReference>
<name>A0ABR0J6M3_9EURO</name>
<protein>
    <recommendedName>
        <fullName evidence="1">NADH:flavin oxidoreductase/NADH oxidase N-terminal domain-containing protein</fullName>
    </recommendedName>
</protein>
<dbReference type="Gene3D" id="3.20.20.70">
    <property type="entry name" value="Aldolase class I"/>
    <property type="match status" value="1"/>
</dbReference>
<dbReference type="Proteomes" id="UP001345691">
    <property type="component" value="Unassembled WGS sequence"/>
</dbReference>
<reference evidence="2 3" key="1">
    <citation type="submission" date="2023-08" db="EMBL/GenBank/DDBJ databases">
        <title>Black Yeasts Isolated from many extreme environments.</title>
        <authorList>
            <person name="Coleine C."/>
            <person name="Stajich J.E."/>
            <person name="Selbmann L."/>
        </authorList>
    </citation>
    <scope>NUCLEOTIDE SEQUENCE [LARGE SCALE GENOMIC DNA]</scope>
    <source>
        <strain evidence="2 3">CCFEE 6328</strain>
    </source>
</reference>
<sequence>MYRRSVLLAKKAGFDGIELSCSGHANKRTDAYGGSVDNRCRFILELVDKVSKDFGGPEFIGVKICPTDTLNDSMVTFDEMQETYTYLIKALVDRKVGFITICRRGADIGIETELSSSRPEGFLLPPGYDPVLDFGGLIKFPGSTTVLMVNQDYGIEKANQLVKEGKIDLLQIGRPFIYNPDLVTRIRKGVPFAKNDRGGSVYYGPYRTPDKNYNDWPSATA</sequence>
<evidence type="ECO:0000259" key="1">
    <source>
        <dbReference type="Pfam" id="PF00724"/>
    </source>
</evidence>
<gene>
    <name evidence="2" type="ORF">LTR69_007497</name>
</gene>
<comment type="caution">
    <text evidence="2">The sequence shown here is derived from an EMBL/GenBank/DDBJ whole genome shotgun (WGS) entry which is preliminary data.</text>
</comment>
<dbReference type="InterPro" id="IPR013785">
    <property type="entry name" value="Aldolase_TIM"/>
</dbReference>
<evidence type="ECO:0000313" key="2">
    <source>
        <dbReference type="EMBL" id="KAK5057455.1"/>
    </source>
</evidence>
<keyword evidence="3" id="KW-1185">Reference proteome</keyword>
<dbReference type="EMBL" id="JAVRRF010000016">
    <property type="protein sequence ID" value="KAK5057455.1"/>
    <property type="molecule type" value="Genomic_DNA"/>
</dbReference>
<dbReference type="InterPro" id="IPR045247">
    <property type="entry name" value="Oye-like"/>
</dbReference>
<dbReference type="SUPFAM" id="SSF51395">
    <property type="entry name" value="FMN-linked oxidoreductases"/>
    <property type="match status" value="1"/>
</dbReference>
<evidence type="ECO:0000313" key="3">
    <source>
        <dbReference type="Proteomes" id="UP001345691"/>
    </source>
</evidence>
<feature type="domain" description="NADH:flavin oxidoreductase/NADH oxidase N-terminal" evidence="1">
    <location>
        <begin position="6"/>
        <end position="191"/>
    </location>
</feature>